<keyword evidence="2" id="KW-1185">Reference proteome</keyword>
<reference evidence="1 2" key="1">
    <citation type="journal article" date="2017" name="Int. J. Syst. Evol. Microbiol.">
        <title>Bacillus notoginsengisoli sp. nov., a novel bacterium isolated from the rhizosphere of Panax notoginseng.</title>
        <authorList>
            <person name="Zhang M.Y."/>
            <person name="Cheng J."/>
            <person name="Cai Y."/>
            <person name="Zhang T.Y."/>
            <person name="Wu Y.Y."/>
            <person name="Manikprabhu D."/>
            <person name="Li W.J."/>
            <person name="Zhang Y.X."/>
        </authorList>
    </citation>
    <scope>NUCLEOTIDE SEQUENCE [LARGE SCALE GENOMIC DNA]</scope>
    <source>
        <strain evidence="1 2">JCM 30743</strain>
    </source>
</reference>
<comment type="caution">
    <text evidence="1">The sequence shown here is derived from an EMBL/GenBank/DDBJ whole genome shotgun (WGS) entry which is preliminary data.</text>
</comment>
<dbReference type="Pfam" id="PF13797">
    <property type="entry name" value="Post_transc_reg"/>
    <property type="match status" value="1"/>
</dbReference>
<dbReference type="AlphaFoldDB" id="A0A417YTY4"/>
<sequence length="98" mass="11813">MENRHLFDRYRGTLAPFLQSKLEEFRLLGNNSISGEDLWGYLIHKKWRKVKEEKQLHQIVQDVLSVKMSDFISYATIETYKESPFSFDNEEDWKELLK</sequence>
<organism evidence="1 2">
    <name type="scientific">Neobacillus notoginsengisoli</name>
    <dbReference type="NCBI Taxonomy" id="1578198"/>
    <lineage>
        <taxon>Bacteria</taxon>
        <taxon>Bacillati</taxon>
        <taxon>Bacillota</taxon>
        <taxon>Bacilli</taxon>
        <taxon>Bacillales</taxon>
        <taxon>Bacillaceae</taxon>
        <taxon>Neobacillus</taxon>
    </lineage>
</organism>
<dbReference type="Proteomes" id="UP000284416">
    <property type="component" value="Unassembled WGS sequence"/>
</dbReference>
<evidence type="ECO:0000313" key="2">
    <source>
        <dbReference type="Proteomes" id="UP000284416"/>
    </source>
</evidence>
<dbReference type="InterPro" id="IPR025716">
    <property type="entry name" value="Post-transcriptional_regulator"/>
</dbReference>
<name>A0A417YTY4_9BACI</name>
<dbReference type="RefSeq" id="WP_118920726.1">
    <property type="nucleotide sequence ID" value="NZ_QWEG01000006.1"/>
</dbReference>
<evidence type="ECO:0000313" key="1">
    <source>
        <dbReference type="EMBL" id="RHW40608.1"/>
    </source>
</evidence>
<dbReference type="OrthoDB" id="2990595at2"/>
<dbReference type="EMBL" id="QWEG01000006">
    <property type="protein sequence ID" value="RHW40608.1"/>
    <property type="molecule type" value="Genomic_DNA"/>
</dbReference>
<accession>A0A417YTY4</accession>
<protein>
    <submittedName>
        <fullName evidence="1">Post-transcriptional regulator</fullName>
    </submittedName>
</protein>
<gene>
    <name evidence="1" type="ORF">D1B31_10425</name>
</gene>
<proteinExistence type="predicted"/>